<dbReference type="Proteomes" id="UP000559885">
    <property type="component" value="Unassembled WGS sequence"/>
</dbReference>
<dbReference type="GO" id="GO:0004788">
    <property type="term" value="F:thiamine diphosphokinase activity"/>
    <property type="evidence" value="ECO:0007669"/>
    <property type="project" value="UniProtKB-UniRule"/>
</dbReference>
<sequence>MKAIHIMVGGPVELVPPLDSYLADAEWIGIDGGAKRLLEFDIPMKKALGDFDSLSAEELTQLKQRVRDVTEFPAEKDLTDTEIGLMAAMEEKPDVIRIFGATGGRMDHLLANLMMLTKPEFRQAVPLVEIIDCYNWMKMYLPGHHEIQKLQEMRYAAFITMENVTGLTLTGFKYPLQNATFPFARALSSNEFLQDSGTFSFDSGLILMIQSKD</sequence>
<dbReference type="Pfam" id="PF04265">
    <property type="entry name" value="TPK_B1_binding"/>
    <property type="match status" value="1"/>
</dbReference>
<dbReference type="InterPro" id="IPR007373">
    <property type="entry name" value="Thiamin_PyroPKinase_B1-bd"/>
</dbReference>
<dbReference type="SUPFAM" id="SSF63999">
    <property type="entry name" value="Thiamin pyrophosphokinase, catalytic domain"/>
    <property type="match status" value="1"/>
</dbReference>
<dbReference type="InterPro" id="IPR053149">
    <property type="entry name" value="TPK"/>
</dbReference>
<accession>A0A841ZT36</accession>
<evidence type="ECO:0000256" key="5">
    <source>
        <dbReference type="NCBIfam" id="TIGR01378"/>
    </source>
</evidence>
<dbReference type="PANTHER" id="PTHR41299">
    <property type="entry name" value="THIAMINE PYROPHOSPHOKINASE"/>
    <property type="match status" value="1"/>
</dbReference>
<dbReference type="EC" id="2.7.6.2" evidence="5"/>
<dbReference type="EMBL" id="JAARRM010000004">
    <property type="protein sequence ID" value="MBC1522090.1"/>
    <property type="molecule type" value="Genomic_DNA"/>
</dbReference>
<keyword evidence="2" id="KW-0547">Nucleotide-binding</keyword>
<dbReference type="Pfam" id="PF04263">
    <property type="entry name" value="TPK_catalytic"/>
    <property type="match status" value="1"/>
</dbReference>
<dbReference type="GO" id="GO:0005524">
    <property type="term" value="F:ATP binding"/>
    <property type="evidence" value="ECO:0007669"/>
    <property type="project" value="UniProtKB-KW"/>
</dbReference>
<evidence type="ECO:0000313" key="8">
    <source>
        <dbReference type="Proteomes" id="UP000559885"/>
    </source>
</evidence>
<feature type="domain" description="Thiamin pyrophosphokinase thiamin-binding" evidence="6">
    <location>
        <begin position="143"/>
        <end position="207"/>
    </location>
</feature>
<evidence type="ECO:0000256" key="4">
    <source>
        <dbReference type="ARBA" id="ARBA00022840"/>
    </source>
</evidence>
<dbReference type="SUPFAM" id="SSF63862">
    <property type="entry name" value="Thiamin pyrophosphokinase, substrate-binding domain"/>
    <property type="match status" value="1"/>
</dbReference>
<keyword evidence="3 7" id="KW-0418">Kinase</keyword>
<dbReference type="CDD" id="cd07995">
    <property type="entry name" value="TPK"/>
    <property type="match status" value="1"/>
</dbReference>
<comment type="caution">
    <text evidence="7">The sequence shown here is derived from an EMBL/GenBank/DDBJ whole genome shotgun (WGS) entry which is preliminary data.</text>
</comment>
<dbReference type="GO" id="GO:0006772">
    <property type="term" value="P:thiamine metabolic process"/>
    <property type="evidence" value="ECO:0007669"/>
    <property type="project" value="UniProtKB-UniRule"/>
</dbReference>
<evidence type="ECO:0000313" key="7">
    <source>
        <dbReference type="EMBL" id="MBC1522090.1"/>
    </source>
</evidence>
<keyword evidence="1 7" id="KW-0808">Transferase</keyword>
<dbReference type="GO" id="GO:0016301">
    <property type="term" value="F:kinase activity"/>
    <property type="evidence" value="ECO:0007669"/>
    <property type="project" value="UniProtKB-KW"/>
</dbReference>
<evidence type="ECO:0000256" key="2">
    <source>
        <dbReference type="ARBA" id="ARBA00022741"/>
    </source>
</evidence>
<evidence type="ECO:0000256" key="3">
    <source>
        <dbReference type="ARBA" id="ARBA00022777"/>
    </source>
</evidence>
<proteinExistence type="predicted"/>
<dbReference type="InterPro" id="IPR007371">
    <property type="entry name" value="TPK_catalytic"/>
</dbReference>
<dbReference type="SMART" id="SM00983">
    <property type="entry name" value="TPK_B1_binding"/>
    <property type="match status" value="1"/>
</dbReference>
<dbReference type="RefSeq" id="WP_185374425.1">
    <property type="nucleotide sequence ID" value="NZ_JAARRM010000004.1"/>
</dbReference>
<dbReference type="InterPro" id="IPR036759">
    <property type="entry name" value="TPK_catalytic_sf"/>
</dbReference>
<dbReference type="InterPro" id="IPR006282">
    <property type="entry name" value="Thi_PPkinase"/>
</dbReference>
<dbReference type="InterPro" id="IPR036371">
    <property type="entry name" value="TPK_B1-bd_sf"/>
</dbReference>
<dbReference type="NCBIfam" id="TIGR01378">
    <property type="entry name" value="thi_PPkinase"/>
    <property type="match status" value="1"/>
</dbReference>
<keyword evidence="4" id="KW-0067">ATP-binding</keyword>
<dbReference type="AlphaFoldDB" id="A0A841ZT36"/>
<protein>
    <recommendedName>
        <fullName evidence="5">Thiamine diphosphokinase</fullName>
        <ecNumber evidence="5">2.7.6.2</ecNumber>
    </recommendedName>
</protein>
<evidence type="ECO:0000259" key="6">
    <source>
        <dbReference type="SMART" id="SM00983"/>
    </source>
</evidence>
<dbReference type="PANTHER" id="PTHR41299:SF1">
    <property type="entry name" value="THIAMINE PYROPHOSPHOKINASE"/>
    <property type="match status" value="1"/>
</dbReference>
<dbReference type="Gene3D" id="3.40.50.10240">
    <property type="entry name" value="Thiamin pyrophosphokinase, catalytic domain"/>
    <property type="match status" value="1"/>
</dbReference>
<gene>
    <name evidence="7" type="ORF">HB912_10575</name>
</gene>
<organism evidence="7 8">
    <name type="scientific">Listeria aquatica</name>
    <dbReference type="NCBI Taxonomy" id="1494960"/>
    <lineage>
        <taxon>Bacteria</taxon>
        <taxon>Bacillati</taxon>
        <taxon>Bacillota</taxon>
        <taxon>Bacilli</taxon>
        <taxon>Bacillales</taxon>
        <taxon>Listeriaceae</taxon>
        <taxon>Listeria</taxon>
    </lineage>
</organism>
<evidence type="ECO:0000256" key="1">
    <source>
        <dbReference type="ARBA" id="ARBA00022679"/>
    </source>
</evidence>
<dbReference type="GO" id="GO:0030975">
    <property type="term" value="F:thiamine binding"/>
    <property type="evidence" value="ECO:0007669"/>
    <property type="project" value="InterPro"/>
</dbReference>
<reference evidence="7 8" key="1">
    <citation type="submission" date="2020-03" db="EMBL/GenBank/DDBJ databases">
        <title>Soil Listeria distribution.</title>
        <authorList>
            <person name="Liao J."/>
            <person name="Wiedmann M."/>
        </authorList>
    </citation>
    <scope>NUCLEOTIDE SEQUENCE [LARGE SCALE GENOMIC DNA]</scope>
    <source>
        <strain evidence="7 8">FSL L7-1507</strain>
    </source>
</reference>
<name>A0A841ZT36_9LIST</name>
<dbReference type="GO" id="GO:0009229">
    <property type="term" value="P:thiamine diphosphate biosynthetic process"/>
    <property type="evidence" value="ECO:0007669"/>
    <property type="project" value="InterPro"/>
</dbReference>